<proteinExistence type="inferred from homology"/>
<dbReference type="GO" id="GO:0016301">
    <property type="term" value="F:kinase activity"/>
    <property type="evidence" value="ECO:0007669"/>
    <property type="project" value="UniProtKB-KW"/>
</dbReference>
<name>A0A1H8GGA1_9BACT</name>
<dbReference type="SUPFAM" id="SSF53067">
    <property type="entry name" value="Actin-like ATPase domain"/>
    <property type="match status" value="1"/>
</dbReference>
<dbReference type="Proteomes" id="UP000198984">
    <property type="component" value="Unassembled WGS sequence"/>
</dbReference>
<dbReference type="Pfam" id="PF00480">
    <property type="entry name" value="ROK"/>
    <property type="match status" value="1"/>
</dbReference>
<keyword evidence="3" id="KW-1185">Reference proteome</keyword>
<dbReference type="OrthoDB" id="9810372at2"/>
<dbReference type="EMBL" id="FOBB01000010">
    <property type="protein sequence ID" value="SEN42800.1"/>
    <property type="molecule type" value="Genomic_DNA"/>
</dbReference>
<dbReference type="PANTHER" id="PTHR18964">
    <property type="entry name" value="ROK (REPRESSOR, ORF, KINASE) FAMILY"/>
    <property type="match status" value="1"/>
</dbReference>
<organism evidence="2 3">
    <name type="scientific">Chitinophaga rupis</name>
    <dbReference type="NCBI Taxonomy" id="573321"/>
    <lineage>
        <taxon>Bacteria</taxon>
        <taxon>Pseudomonadati</taxon>
        <taxon>Bacteroidota</taxon>
        <taxon>Chitinophagia</taxon>
        <taxon>Chitinophagales</taxon>
        <taxon>Chitinophagaceae</taxon>
        <taxon>Chitinophaga</taxon>
    </lineage>
</organism>
<accession>A0A1H8GGA1</accession>
<reference evidence="2 3" key="1">
    <citation type="submission" date="2016-10" db="EMBL/GenBank/DDBJ databases">
        <authorList>
            <person name="de Groot N.N."/>
        </authorList>
    </citation>
    <scope>NUCLEOTIDE SEQUENCE [LARGE SCALE GENOMIC DNA]</scope>
    <source>
        <strain evidence="2 3">DSM 21039</strain>
    </source>
</reference>
<dbReference type="STRING" id="573321.SAMN04488505_110129"/>
<comment type="similarity">
    <text evidence="1">Belongs to the ROK (NagC/XylR) family.</text>
</comment>
<keyword evidence="2" id="KW-0808">Transferase</keyword>
<keyword evidence="2" id="KW-0418">Kinase</keyword>
<protein>
    <submittedName>
        <fullName evidence="2">Glucokinase</fullName>
    </submittedName>
</protein>
<gene>
    <name evidence="2" type="ORF">SAMN04488505_110129</name>
</gene>
<evidence type="ECO:0000256" key="1">
    <source>
        <dbReference type="ARBA" id="ARBA00006479"/>
    </source>
</evidence>
<dbReference type="PANTHER" id="PTHR18964:SF149">
    <property type="entry name" value="BIFUNCTIONAL UDP-N-ACETYLGLUCOSAMINE 2-EPIMERASE_N-ACETYLMANNOSAMINE KINASE"/>
    <property type="match status" value="1"/>
</dbReference>
<dbReference type="Gene3D" id="3.30.420.40">
    <property type="match status" value="2"/>
</dbReference>
<sequence length="304" mass="32346">MNKIYVLGADIGGSHITAALIDLSNGVVAEGSKCKEQVNAGAGAEDIIGCWSKAIDDVLSFAGSGIPAIGIAMPGPFDYPEGISLIRGVAKYESLYGMNIRTALKVSLNFSGDVYFENDASCFALGEAWAGEGAGCNRIVAVTLGTGLGGTFLYNKHILHEGKGVPSGGYIYNLPYRNGIAEDYISSRWLLNEYHRRTGTRLPDVKSIGDLAEKQDATALTLFMEMGSALGEVLAPWLGDFEAECLVIGGNIRKAHPYFLPALQACLQQHKINTNIHISSRGEASALSGAAWLCKSLLVKNNAR</sequence>
<dbReference type="AlphaFoldDB" id="A0A1H8GGA1"/>
<dbReference type="InterPro" id="IPR000600">
    <property type="entry name" value="ROK"/>
</dbReference>
<evidence type="ECO:0000313" key="3">
    <source>
        <dbReference type="Proteomes" id="UP000198984"/>
    </source>
</evidence>
<evidence type="ECO:0000313" key="2">
    <source>
        <dbReference type="EMBL" id="SEN42800.1"/>
    </source>
</evidence>
<dbReference type="RefSeq" id="WP_162277688.1">
    <property type="nucleotide sequence ID" value="NZ_FOBB01000010.1"/>
</dbReference>
<dbReference type="InterPro" id="IPR043129">
    <property type="entry name" value="ATPase_NBD"/>
</dbReference>